<feature type="compositionally biased region" description="Low complexity" evidence="1">
    <location>
        <begin position="133"/>
        <end position="147"/>
    </location>
</feature>
<sequence length="166" mass="17744">MYIFFSLPVELRLLSSPAPLFFFHQSQKKITHLVRRSSHPGSLLSSFRCPPATGHRHREQSGAHPGIHSFGQVRRASVAAMGAGGSRARQNAMRSGVVVLGAVAFGYLSFRVGFKPYLDQAQEAMDSAPDPTPTTTAARDATDDPAAGSTDGDLAPSKDPAVVLRD</sequence>
<evidence type="ECO:0000313" key="3">
    <source>
        <dbReference type="Proteomes" id="UP000807115"/>
    </source>
</evidence>
<organism evidence="2 3">
    <name type="scientific">Sorghum bicolor</name>
    <name type="common">Sorghum</name>
    <name type="synonym">Sorghum vulgare</name>
    <dbReference type="NCBI Taxonomy" id="4558"/>
    <lineage>
        <taxon>Eukaryota</taxon>
        <taxon>Viridiplantae</taxon>
        <taxon>Streptophyta</taxon>
        <taxon>Embryophyta</taxon>
        <taxon>Tracheophyta</taxon>
        <taxon>Spermatophyta</taxon>
        <taxon>Magnoliopsida</taxon>
        <taxon>Liliopsida</taxon>
        <taxon>Poales</taxon>
        <taxon>Poaceae</taxon>
        <taxon>PACMAD clade</taxon>
        <taxon>Panicoideae</taxon>
        <taxon>Andropogonodae</taxon>
        <taxon>Andropogoneae</taxon>
        <taxon>Sorghinae</taxon>
        <taxon>Sorghum</taxon>
    </lineage>
</organism>
<proteinExistence type="predicted"/>
<feature type="region of interest" description="Disordered" evidence="1">
    <location>
        <begin position="48"/>
        <end position="67"/>
    </location>
</feature>
<comment type="caution">
    <text evidence="2">The sequence shown here is derived from an EMBL/GenBank/DDBJ whole genome shotgun (WGS) entry which is preliminary data.</text>
</comment>
<dbReference type="OrthoDB" id="754892at2759"/>
<reference evidence="2" key="2">
    <citation type="submission" date="2020-10" db="EMBL/GenBank/DDBJ databases">
        <authorList>
            <person name="Cooper E.A."/>
            <person name="Brenton Z.W."/>
            <person name="Flinn B.S."/>
            <person name="Jenkins J."/>
            <person name="Shu S."/>
            <person name="Flowers D."/>
            <person name="Luo F."/>
            <person name="Wang Y."/>
            <person name="Xia P."/>
            <person name="Barry K."/>
            <person name="Daum C."/>
            <person name="Lipzen A."/>
            <person name="Yoshinaga Y."/>
            <person name="Schmutz J."/>
            <person name="Saski C."/>
            <person name="Vermerris W."/>
            <person name="Kresovich S."/>
        </authorList>
    </citation>
    <scope>NUCLEOTIDE SEQUENCE</scope>
</reference>
<gene>
    <name evidence="2" type="ORF">BDA96_09G220600</name>
</gene>
<dbReference type="InterPro" id="IPR038944">
    <property type="entry name" value="OEP7-like"/>
</dbReference>
<accession>A0A921U5D9</accession>
<dbReference type="Proteomes" id="UP000807115">
    <property type="component" value="Chromosome 9"/>
</dbReference>
<dbReference type="AlphaFoldDB" id="A0A921U5D9"/>
<dbReference type="Gramene" id="EES19847">
    <property type="protein sequence ID" value="EES19847"/>
    <property type="gene ID" value="SORBI_3009G209001"/>
</dbReference>
<dbReference type="PANTHER" id="PTHR33982:SF4">
    <property type="entry name" value="TRANSMEMBRANE PROTEIN"/>
    <property type="match status" value="1"/>
</dbReference>
<name>A0A921U5D9_SORBI</name>
<protein>
    <submittedName>
        <fullName evidence="2">Uncharacterized protein</fullName>
    </submittedName>
</protein>
<feature type="region of interest" description="Disordered" evidence="1">
    <location>
        <begin position="123"/>
        <end position="166"/>
    </location>
</feature>
<dbReference type="EMBL" id="CM027688">
    <property type="protein sequence ID" value="KAG0518938.1"/>
    <property type="molecule type" value="Genomic_DNA"/>
</dbReference>
<evidence type="ECO:0000256" key="1">
    <source>
        <dbReference type="SAM" id="MobiDB-lite"/>
    </source>
</evidence>
<reference evidence="2" key="1">
    <citation type="journal article" date="2019" name="BMC Genomics">
        <title>A new reference genome for Sorghum bicolor reveals high levels of sequence similarity between sweet and grain genotypes: implications for the genetics of sugar metabolism.</title>
        <authorList>
            <person name="Cooper E.A."/>
            <person name="Brenton Z.W."/>
            <person name="Flinn B.S."/>
            <person name="Jenkins J."/>
            <person name="Shu S."/>
            <person name="Flowers D."/>
            <person name="Luo F."/>
            <person name="Wang Y."/>
            <person name="Xia P."/>
            <person name="Barry K."/>
            <person name="Daum C."/>
            <person name="Lipzen A."/>
            <person name="Yoshinaga Y."/>
            <person name="Schmutz J."/>
            <person name="Saski C."/>
            <person name="Vermerris W."/>
            <person name="Kresovich S."/>
        </authorList>
    </citation>
    <scope>NUCLEOTIDE SEQUENCE</scope>
</reference>
<evidence type="ECO:0000313" key="2">
    <source>
        <dbReference type="EMBL" id="KAG0518938.1"/>
    </source>
</evidence>
<dbReference type="PANTHER" id="PTHR33982">
    <property type="entry name" value="OUTER ENVELOPE MEMBRANE PROTEIN 7-RELATED"/>
    <property type="match status" value="1"/>
</dbReference>